<accession>A0A1B5KSY4</accession>
<sequence>MAGQYAAMEHSGAADITKGACGWINHSLLTSPTRGGLAPRAVLGSAMMVGGMLLVTTQPLAEAKMRAALVLQRVQSPEPRAQSPEPRVQSPDAACHQVGG</sequence>
<reference evidence="3" key="1">
    <citation type="journal article" date="2016" name="Genome Announc.">
        <title>Genome sequence of Ustilaginoidea virens IPU010, a rice pathogenic fungus causing false smut.</title>
        <authorList>
            <person name="Kumagai T."/>
            <person name="Ishii T."/>
            <person name="Terai G."/>
            <person name="Umemura M."/>
            <person name="Machida M."/>
            <person name="Asai K."/>
        </authorList>
    </citation>
    <scope>NUCLEOTIDE SEQUENCE [LARGE SCALE GENOMIC DNA]</scope>
    <source>
        <strain evidence="3">IPU010</strain>
    </source>
</reference>
<proteinExistence type="predicted"/>
<evidence type="ECO:0000313" key="3">
    <source>
        <dbReference type="Proteomes" id="UP000054053"/>
    </source>
</evidence>
<dbReference type="Proteomes" id="UP000054053">
    <property type="component" value="Unassembled WGS sequence"/>
</dbReference>
<organism evidence="2 3">
    <name type="scientific">Ustilaginoidea virens</name>
    <name type="common">Rice false smut fungus</name>
    <name type="synonym">Villosiclava virens</name>
    <dbReference type="NCBI Taxonomy" id="1159556"/>
    <lineage>
        <taxon>Eukaryota</taxon>
        <taxon>Fungi</taxon>
        <taxon>Dikarya</taxon>
        <taxon>Ascomycota</taxon>
        <taxon>Pezizomycotina</taxon>
        <taxon>Sordariomycetes</taxon>
        <taxon>Hypocreomycetidae</taxon>
        <taxon>Hypocreales</taxon>
        <taxon>Clavicipitaceae</taxon>
        <taxon>Ustilaginoidea</taxon>
    </lineage>
</organism>
<evidence type="ECO:0000256" key="1">
    <source>
        <dbReference type="SAM" id="MobiDB-lite"/>
    </source>
</evidence>
<name>A0A1B5KSY4_USTVR</name>
<gene>
    <name evidence="2" type="ORF">UVI_02035640</name>
</gene>
<protein>
    <submittedName>
        <fullName evidence="2">Uncharacterized protein</fullName>
    </submittedName>
</protein>
<dbReference type="EMBL" id="BBTG02000018">
    <property type="protein sequence ID" value="GAO14011.1"/>
    <property type="molecule type" value="Genomic_DNA"/>
</dbReference>
<comment type="caution">
    <text evidence="2">The sequence shown here is derived from an EMBL/GenBank/DDBJ whole genome shotgun (WGS) entry which is preliminary data.</text>
</comment>
<evidence type="ECO:0000313" key="2">
    <source>
        <dbReference type="EMBL" id="GAO14011.1"/>
    </source>
</evidence>
<dbReference type="AlphaFoldDB" id="A0A1B5KSY4"/>
<feature type="region of interest" description="Disordered" evidence="1">
    <location>
        <begin position="75"/>
        <end position="100"/>
    </location>
</feature>